<evidence type="ECO:0000256" key="4">
    <source>
        <dbReference type="ARBA" id="ARBA00022840"/>
    </source>
</evidence>
<evidence type="ECO:0000259" key="8">
    <source>
        <dbReference type="PROSITE" id="PS50011"/>
    </source>
</evidence>
<dbReference type="InterPro" id="IPR052751">
    <property type="entry name" value="Plant_MAPKKK"/>
</dbReference>
<dbReference type="PROSITE" id="PS00107">
    <property type="entry name" value="PROTEIN_KINASE_ATP"/>
    <property type="match status" value="1"/>
</dbReference>
<evidence type="ECO:0000313" key="9">
    <source>
        <dbReference type="EMBL" id="RRT37384.1"/>
    </source>
</evidence>
<dbReference type="PROSITE" id="PS50011">
    <property type="entry name" value="PROTEIN_KINASE_DOM"/>
    <property type="match status" value="1"/>
</dbReference>
<dbReference type="FunFam" id="1.10.510.10:FF:000466">
    <property type="entry name" value="MAP kinase kinase kinase18"/>
    <property type="match status" value="1"/>
</dbReference>
<evidence type="ECO:0000313" key="10">
    <source>
        <dbReference type="Proteomes" id="UP000287651"/>
    </source>
</evidence>
<gene>
    <name evidence="9" type="ORF">B296_00049940</name>
</gene>
<keyword evidence="1" id="KW-0808">Transferase</keyword>
<feature type="compositionally biased region" description="Polar residues" evidence="6">
    <location>
        <begin position="286"/>
        <end position="296"/>
    </location>
</feature>
<keyword evidence="7" id="KW-0812">Transmembrane</keyword>
<dbReference type="InterPro" id="IPR011009">
    <property type="entry name" value="Kinase-like_dom_sf"/>
</dbReference>
<feature type="domain" description="Protein kinase" evidence="8">
    <location>
        <begin position="6"/>
        <end position="266"/>
    </location>
</feature>
<dbReference type="PANTHER" id="PTHR48011:SF4">
    <property type="entry name" value="MITOGEN-ACTIVATED PROTEIN KINASE KINASE KINASE 19"/>
    <property type="match status" value="1"/>
</dbReference>
<dbReference type="GO" id="GO:0004672">
    <property type="term" value="F:protein kinase activity"/>
    <property type="evidence" value="ECO:0007669"/>
    <property type="project" value="InterPro"/>
</dbReference>
<keyword evidence="3" id="KW-0418">Kinase</keyword>
<evidence type="ECO:0000256" key="3">
    <source>
        <dbReference type="ARBA" id="ARBA00022777"/>
    </source>
</evidence>
<proteinExistence type="predicted"/>
<name>A0A426XD43_ENSVE</name>
<reference evidence="9 10" key="1">
    <citation type="journal article" date="2014" name="Agronomy (Basel)">
        <title>A Draft Genome Sequence for Ensete ventricosum, the Drought-Tolerant Tree Against Hunger.</title>
        <authorList>
            <person name="Harrison J."/>
            <person name="Moore K.A."/>
            <person name="Paszkiewicz K."/>
            <person name="Jones T."/>
            <person name="Grant M."/>
            <person name="Ambacheew D."/>
            <person name="Muzemil S."/>
            <person name="Studholme D.J."/>
        </authorList>
    </citation>
    <scope>NUCLEOTIDE SEQUENCE [LARGE SCALE GENOMIC DNA]</scope>
</reference>
<evidence type="ECO:0000256" key="6">
    <source>
        <dbReference type="SAM" id="MobiDB-lite"/>
    </source>
</evidence>
<feature type="region of interest" description="Disordered" evidence="6">
    <location>
        <begin position="268"/>
        <end position="312"/>
    </location>
</feature>
<dbReference type="PANTHER" id="PTHR48011">
    <property type="entry name" value="CCR4-NOT TRANSCRIPTIONAL COMPLEX SUBUNIT CAF120-RELATED"/>
    <property type="match status" value="1"/>
</dbReference>
<comment type="caution">
    <text evidence="9">The sequence shown here is derived from an EMBL/GenBank/DDBJ whole genome shotgun (WGS) entry which is preliminary data.</text>
</comment>
<accession>A0A426XD43</accession>
<keyword evidence="2 5" id="KW-0547">Nucleotide-binding</keyword>
<dbReference type="SUPFAM" id="SSF56112">
    <property type="entry name" value="Protein kinase-like (PK-like)"/>
    <property type="match status" value="1"/>
</dbReference>
<feature type="region of interest" description="Disordered" evidence="6">
    <location>
        <begin position="341"/>
        <end position="384"/>
    </location>
</feature>
<dbReference type="Proteomes" id="UP000287651">
    <property type="component" value="Unassembled WGS sequence"/>
</dbReference>
<dbReference type="InterPro" id="IPR017441">
    <property type="entry name" value="Protein_kinase_ATP_BS"/>
</dbReference>
<organism evidence="9 10">
    <name type="scientific">Ensete ventricosum</name>
    <name type="common">Abyssinian banana</name>
    <name type="synonym">Musa ensete</name>
    <dbReference type="NCBI Taxonomy" id="4639"/>
    <lineage>
        <taxon>Eukaryota</taxon>
        <taxon>Viridiplantae</taxon>
        <taxon>Streptophyta</taxon>
        <taxon>Embryophyta</taxon>
        <taxon>Tracheophyta</taxon>
        <taxon>Spermatophyta</taxon>
        <taxon>Magnoliopsida</taxon>
        <taxon>Liliopsida</taxon>
        <taxon>Zingiberales</taxon>
        <taxon>Musaceae</taxon>
        <taxon>Ensete</taxon>
    </lineage>
</organism>
<dbReference type="Pfam" id="PF00069">
    <property type="entry name" value="Pkinase"/>
    <property type="match status" value="1"/>
</dbReference>
<feature type="transmembrane region" description="Helical" evidence="7">
    <location>
        <begin position="565"/>
        <end position="585"/>
    </location>
</feature>
<dbReference type="Gene3D" id="1.10.510.10">
    <property type="entry name" value="Transferase(Phosphotransferase) domain 1"/>
    <property type="match status" value="1"/>
</dbReference>
<dbReference type="CDD" id="cd06606">
    <property type="entry name" value="STKc_MAPKKK"/>
    <property type="match status" value="1"/>
</dbReference>
<dbReference type="SMART" id="SM00220">
    <property type="entry name" value="S_TKc"/>
    <property type="match status" value="1"/>
</dbReference>
<evidence type="ECO:0000256" key="1">
    <source>
        <dbReference type="ARBA" id="ARBA00022679"/>
    </source>
</evidence>
<feature type="binding site" evidence="5">
    <location>
        <position position="35"/>
    </location>
    <ligand>
        <name>ATP</name>
        <dbReference type="ChEBI" id="CHEBI:30616"/>
    </ligand>
</feature>
<sequence>MGIGVWHRGQVIGRGSSATVSLATALPSGEVFAAKSAELSRSAVLQREQRILSSLDSPYVISCFGFDLGSPTPSGGLYYDLFMEYAPGGSLSDEIARRGGRLDEVAIRTHACDVLRGLAYLHSRGVVHCDVKGRNVLIGSDGRAKIADLGCARRIRGDEEEVEGDCQRLRGTPMFMAPEVARGEEQGPAADLWALGCTIIEMATGRPPWPDVSDPVSAIHRIAFSQETPSFPSWLSGEGKDFLSKCLRRDPRERWTAEQLLHHEFVASSSKHCPRPKPDADRSWVSPKSTLDQASWESLPEQDEEPVEHLDDPSARIQPLVCSCGPNWTWEETWSTVRTDGDRIESMSWNSTGRPDSTSDSPHSSHEEQHRATDGNGNTSNSCNTSLALVSRQTAARFSESGNVSDNHEQRIQSKICYWLFCFHLVGYRLSSVDTLSDPKVHQMPPSPPQALLFVLFAAAAFVGLCATARKKRNQAVESAGNSATKQLAETVVSAWDALKEDREGDGSMGLPLWQRRILMGERCELPEFSGLVLYDELGRPVRSSSGQDSHLKVIRERKFNHPTLYISLMFCFYCMHAGAATAGHDYAQRLASLISRAVGLIYVSLLLDLSPFHLPIPILFPHCLSFQ</sequence>
<protein>
    <recommendedName>
        <fullName evidence="8">Protein kinase domain-containing protein</fullName>
    </recommendedName>
</protein>
<feature type="compositionally biased region" description="Low complexity" evidence="6">
    <location>
        <begin position="375"/>
        <end position="384"/>
    </location>
</feature>
<dbReference type="AlphaFoldDB" id="A0A426XD43"/>
<keyword evidence="4 5" id="KW-0067">ATP-binding</keyword>
<feature type="compositionally biased region" description="Basic and acidic residues" evidence="6">
    <location>
        <begin position="363"/>
        <end position="373"/>
    </location>
</feature>
<evidence type="ECO:0000256" key="5">
    <source>
        <dbReference type="PROSITE-ProRule" id="PRU10141"/>
    </source>
</evidence>
<dbReference type="GO" id="GO:0007165">
    <property type="term" value="P:signal transduction"/>
    <property type="evidence" value="ECO:0007669"/>
    <property type="project" value="TreeGrafter"/>
</dbReference>
<feature type="transmembrane region" description="Helical" evidence="7">
    <location>
        <begin position="451"/>
        <end position="469"/>
    </location>
</feature>
<dbReference type="InterPro" id="IPR000719">
    <property type="entry name" value="Prot_kinase_dom"/>
</dbReference>
<dbReference type="GO" id="GO:0005524">
    <property type="term" value="F:ATP binding"/>
    <property type="evidence" value="ECO:0007669"/>
    <property type="project" value="UniProtKB-UniRule"/>
</dbReference>
<dbReference type="EMBL" id="AMZH03022373">
    <property type="protein sequence ID" value="RRT37384.1"/>
    <property type="molecule type" value="Genomic_DNA"/>
</dbReference>
<dbReference type="InterPro" id="IPR008271">
    <property type="entry name" value="Ser/Thr_kinase_AS"/>
</dbReference>
<feature type="transmembrane region" description="Helical" evidence="7">
    <location>
        <begin position="591"/>
        <end position="610"/>
    </location>
</feature>
<keyword evidence="7" id="KW-0472">Membrane</keyword>
<evidence type="ECO:0000256" key="7">
    <source>
        <dbReference type="SAM" id="Phobius"/>
    </source>
</evidence>
<keyword evidence="7" id="KW-1133">Transmembrane helix</keyword>
<dbReference type="PROSITE" id="PS00108">
    <property type="entry name" value="PROTEIN_KINASE_ST"/>
    <property type="match status" value="1"/>
</dbReference>
<evidence type="ECO:0000256" key="2">
    <source>
        <dbReference type="ARBA" id="ARBA00022741"/>
    </source>
</evidence>